<dbReference type="GeneID" id="100908788"/>
<keyword evidence="5" id="KW-0175">Coiled coil</keyword>
<evidence type="ECO:0000313" key="8">
    <source>
        <dbReference type="RefSeq" id="XP_003743682.1"/>
    </source>
</evidence>
<dbReference type="PROSITE" id="PS50145">
    <property type="entry name" value="ZF_TRAF"/>
    <property type="match status" value="1"/>
</dbReference>
<dbReference type="Gene3D" id="3.30.40.10">
    <property type="entry name" value="Zinc/RING finger domain, C3HC4 (zinc finger)"/>
    <property type="match status" value="1"/>
</dbReference>
<keyword evidence="1 4" id="KW-0479">Metal-binding</keyword>
<dbReference type="Proteomes" id="UP000694867">
    <property type="component" value="Unplaced"/>
</dbReference>
<organism evidence="7 8">
    <name type="scientific">Galendromus occidentalis</name>
    <name type="common">western predatory mite</name>
    <dbReference type="NCBI Taxonomy" id="34638"/>
    <lineage>
        <taxon>Eukaryota</taxon>
        <taxon>Metazoa</taxon>
        <taxon>Ecdysozoa</taxon>
        <taxon>Arthropoda</taxon>
        <taxon>Chelicerata</taxon>
        <taxon>Arachnida</taxon>
        <taxon>Acari</taxon>
        <taxon>Parasitiformes</taxon>
        <taxon>Mesostigmata</taxon>
        <taxon>Gamasina</taxon>
        <taxon>Phytoseioidea</taxon>
        <taxon>Phytoseiidae</taxon>
        <taxon>Typhlodrominae</taxon>
        <taxon>Galendromus</taxon>
    </lineage>
</organism>
<accession>A0AAJ6QTT8</accession>
<evidence type="ECO:0000256" key="2">
    <source>
        <dbReference type="ARBA" id="ARBA00022771"/>
    </source>
</evidence>
<keyword evidence="3 4" id="KW-0862">Zinc</keyword>
<dbReference type="GO" id="GO:0008270">
    <property type="term" value="F:zinc ion binding"/>
    <property type="evidence" value="ECO:0007669"/>
    <property type="project" value="UniProtKB-KW"/>
</dbReference>
<evidence type="ECO:0000256" key="1">
    <source>
        <dbReference type="ARBA" id="ARBA00022723"/>
    </source>
</evidence>
<reference evidence="8" key="1">
    <citation type="submission" date="2025-08" db="UniProtKB">
        <authorList>
            <consortium name="RefSeq"/>
        </authorList>
    </citation>
    <scope>IDENTIFICATION</scope>
</reference>
<gene>
    <name evidence="8" type="primary">LOC100908788</name>
</gene>
<evidence type="ECO:0000256" key="3">
    <source>
        <dbReference type="ARBA" id="ARBA00022833"/>
    </source>
</evidence>
<sequence length="360" mass="40757">MTGMGPVCKPGSVDPAHLFACYNCSAVRDSLWIVSYVVDVSAIDECLCCVECLVRNFSDPAFSREHKISLRCGGDGCALKLDTWTKSPELVISFLKEHTEKCPFRPIFCPRGCKVVIRRQDQSFHEADCMIKSTPEEREALKMEELEKRLILPPVKMRYQKMADVPLKRRDSWNSSSTPETPHETLRREALNVSRRGSAAVLTSEESLSFSDDKLKETPSFLRKSSLVSPSWSRPETPGVNGRLSDETLEQLEKARIALEQQQLDVVDGYSFLPEVFAQKINSEDMPLRSRVEKLEDVLATTKAQLEKAFVEIRNLRALLASENKLRELHVNKLRDEVELLKGFIYNSTKQQSPDAGCDN</sequence>
<dbReference type="RefSeq" id="XP_003743682.1">
    <property type="nucleotide sequence ID" value="XM_003743634.2"/>
</dbReference>
<dbReference type="InterPro" id="IPR001293">
    <property type="entry name" value="Znf_TRAF"/>
</dbReference>
<feature type="coiled-coil region" evidence="5">
    <location>
        <begin position="292"/>
        <end position="319"/>
    </location>
</feature>
<name>A0AAJ6QTT8_9ACAR</name>
<evidence type="ECO:0000313" key="7">
    <source>
        <dbReference type="Proteomes" id="UP000694867"/>
    </source>
</evidence>
<evidence type="ECO:0000256" key="4">
    <source>
        <dbReference type="PROSITE-ProRule" id="PRU00207"/>
    </source>
</evidence>
<dbReference type="AlphaFoldDB" id="A0AAJ6QTT8"/>
<keyword evidence="2 4" id="KW-0863">Zinc-finger</keyword>
<dbReference type="InterPro" id="IPR013083">
    <property type="entry name" value="Znf_RING/FYVE/PHD"/>
</dbReference>
<evidence type="ECO:0000259" key="6">
    <source>
        <dbReference type="PROSITE" id="PS50145"/>
    </source>
</evidence>
<feature type="domain" description="TRAF-type" evidence="6">
    <location>
        <begin position="98"/>
        <end position="129"/>
    </location>
</feature>
<dbReference type="SUPFAM" id="SSF49599">
    <property type="entry name" value="TRAF domain-like"/>
    <property type="match status" value="1"/>
</dbReference>
<dbReference type="KEGG" id="goe:100908788"/>
<protein>
    <submittedName>
        <fullName evidence="8">Uncharacterized protein LOC100908788</fullName>
    </submittedName>
</protein>
<keyword evidence="7" id="KW-1185">Reference proteome</keyword>
<proteinExistence type="predicted"/>
<evidence type="ECO:0000256" key="5">
    <source>
        <dbReference type="SAM" id="Coils"/>
    </source>
</evidence>
<feature type="zinc finger region" description="TRAF-type" evidence="4">
    <location>
        <begin position="98"/>
        <end position="129"/>
    </location>
</feature>